<name>J9H0H0_9ZZZZ</name>
<protein>
    <submittedName>
        <fullName evidence="1">Uncharacterized protein</fullName>
    </submittedName>
</protein>
<reference evidence="1" key="1">
    <citation type="journal article" date="2012" name="PLoS ONE">
        <title>Gene sets for utilization of primary and secondary nutrition supplies in the distal gut of endangered iberian lynx.</title>
        <authorList>
            <person name="Alcaide M."/>
            <person name="Messina E."/>
            <person name="Richter M."/>
            <person name="Bargiela R."/>
            <person name="Peplies J."/>
            <person name="Huws S.A."/>
            <person name="Newbold C.J."/>
            <person name="Golyshin P.N."/>
            <person name="Simon M.A."/>
            <person name="Lopez G."/>
            <person name="Yakimov M.M."/>
            <person name="Ferrer M."/>
        </authorList>
    </citation>
    <scope>NUCLEOTIDE SEQUENCE</scope>
</reference>
<dbReference type="AlphaFoldDB" id="J9H0H0"/>
<dbReference type="EMBL" id="AMCI01001058">
    <property type="protein sequence ID" value="EJX06795.1"/>
    <property type="molecule type" value="Genomic_DNA"/>
</dbReference>
<comment type="caution">
    <text evidence="1">The sequence shown here is derived from an EMBL/GenBank/DDBJ whole genome shotgun (WGS) entry which is preliminary data.</text>
</comment>
<sequence length="52" mass="5972">MTDCKSRETCLTIQRNQPFLSRLGVLRKKRFPFYANFCSFARVGTLPTASLT</sequence>
<proteinExistence type="predicted"/>
<organism evidence="1">
    <name type="scientific">gut metagenome</name>
    <dbReference type="NCBI Taxonomy" id="749906"/>
    <lineage>
        <taxon>unclassified sequences</taxon>
        <taxon>metagenomes</taxon>
        <taxon>organismal metagenomes</taxon>
    </lineage>
</organism>
<evidence type="ECO:0000313" key="1">
    <source>
        <dbReference type="EMBL" id="EJX06795.1"/>
    </source>
</evidence>
<accession>J9H0H0</accession>
<gene>
    <name evidence="1" type="ORF">EVA_05097</name>
</gene>